<dbReference type="AlphaFoldDB" id="A0A8J7U439"/>
<feature type="signal peptide" evidence="1">
    <location>
        <begin position="1"/>
        <end position="18"/>
    </location>
</feature>
<keyword evidence="1" id="KW-0732">Signal</keyword>
<evidence type="ECO:0008006" key="4">
    <source>
        <dbReference type="Google" id="ProtNLM"/>
    </source>
</evidence>
<proteinExistence type="predicted"/>
<comment type="caution">
    <text evidence="2">The sequence shown here is derived from an EMBL/GenBank/DDBJ whole genome shotgun (WGS) entry which is preliminary data.</text>
</comment>
<dbReference type="PANTHER" id="PTHR39431:SF1">
    <property type="entry name" value="FRPA_C-RELATED PROTEIN"/>
    <property type="match status" value="1"/>
</dbReference>
<dbReference type="RefSeq" id="WP_207860191.1">
    <property type="nucleotide sequence ID" value="NZ_JAFREP010000016.1"/>
</dbReference>
<organism evidence="2 3">
    <name type="scientific">Acanthopleuribacter pedis</name>
    <dbReference type="NCBI Taxonomy" id="442870"/>
    <lineage>
        <taxon>Bacteria</taxon>
        <taxon>Pseudomonadati</taxon>
        <taxon>Acidobacteriota</taxon>
        <taxon>Holophagae</taxon>
        <taxon>Acanthopleuribacterales</taxon>
        <taxon>Acanthopleuribacteraceae</taxon>
        <taxon>Acanthopleuribacter</taxon>
    </lineage>
</organism>
<dbReference type="Proteomes" id="UP000664417">
    <property type="component" value="Unassembled WGS sequence"/>
</dbReference>
<protein>
    <recommendedName>
        <fullName evidence="4">Calcium-binding protein</fullName>
    </recommendedName>
</protein>
<dbReference type="EMBL" id="JAFREP010000016">
    <property type="protein sequence ID" value="MBO1320237.1"/>
    <property type="molecule type" value="Genomic_DNA"/>
</dbReference>
<feature type="chain" id="PRO_5035180777" description="Calcium-binding protein" evidence="1">
    <location>
        <begin position="19"/>
        <end position="339"/>
    </location>
</feature>
<evidence type="ECO:0000256" key="1">
    <source>
        <dbReference type="SAM" id="SignalP"/>
    </source>
</evidence>
<dbReference type="PANTHER" id="PTHR39431">
    <property type="entry name" value="FRPA/C-RELATED PROTEIN"/>
    <property type="match status" value="1"/>
</dbReference>
<name>A0A8J7U439_9BACT</name>
<keyword evidence="3" id="KW-1185">Reference proteome</keyword>
<reference evidence="2" key="1">
    <citation type="submission" date="2021-03" db="EMBL/GenBank/DDBJ databases">
        <authorList>
            <person name="Wang G."/>
        </authorList>
    </citation>
    <scope>NUCLEOTIDE SEQUENCE</scope>
    <source>
        <strain evidence="2">KCTC 12899</strain>
    </source>
</reference>
<evidence type="ECO:0000313" key="2">
    <source>
        <dbReference type="EMBL" id="MBO1320237.1"/>
    </source>
</evidence>
<gene>
    <name evidence="2" type="ORF">J3U88_17310</name>
</gene>
<evidence type="ECO:0000313" key="3">
    <source>
        <dbReference type="Proteomes" id="UP000664417"/>
    </source>
</evidence>
<accession>A0A8J7U439</accession>
<sequence length="339" mass="37733">MKRFLIAALLFSPFFVSAKWEQAHAYISRASDKCVYTGVVYSQYTTSFGAICSTISRTIDFNSAQHCPQNQWVVVSVTLRATARSTNFNPAQGTTLHLSGLTSGDGGKSIRHDKWETVDCSDCEENKRKADRPQRALPSDCDNSSPIIIDLAQDGLGLGGAENPVSFWIWPQHAFRQVMNWLQPEVDDAFLALDLNQNGMIDNGGELFGDGTFLALENDYAENGLLALAQHDAVALGGNNDGILTAEDAVWTHLLLWFDQDADGISQPEELVPLTETEITEWRLVATETRDFDHHGNWLRFRGTAASHTKTFAWVDVYFKRHPKLEAPGRLERGNLITD</sequence>